<keyword evidence="2" id="KW-1185">Reference proteome</keyword>
<organism evidence="1 2">
    <name type="scientific">Sporanaerobium hydrogeniformans</name>
    <dbReference type="NCBI Taxonomy" id="3072179"/>
    <lineage>
        <taxon>Bacteria</taxon>
        <taxon>Bacillati</taxon>
        <taxon>Bacillota</taxon>
        <taxon>Clostridia</taxon>
        <taxon>Lachnospirales</taxon>
        <taxon>Lachnospiraceae</taxon>
        <taxon>Sporanaerobium</taxon>
    </lineage>
</organism>
<name>A0AC61DGF6_9FIRM</name>
<evidence type="ECO:0000313" key="2">
    <source>
        <dbReference type="Proteomes" id="UP000224460"/>
    </source>
</evidence>
<sequence>MNRQQELGSEPISKLLLKYSIPAIIGMIVNALYNVVDRMFIGNIPDIGALAITGVGITMPIVTILLAFAMLIGLGATASISIKLGQGNKEEAERILGNATTLSIIVGIILMVLGLLFASDLLLLFGGSENTLQYGREYILLFLVGTIFNIMAFVFTSIMRADGNPKISALTMIIGCVLNIILDAVFIFILDKGIGGAALATIISQAVSAIIGFYYFTKGPSHLKIKSGYLKLNLKRVQGIFAIGAAPFAMQICISLVQVITNNALKATGEEIAIGAMTTITSIIMLVLMPIFGINQGAQPIIGYNYGAKHFERSQKTLLLAMGSATIILIVGFIGIQAMPTVLVRMFDSEGAIEALAVPGIRIYSLSLPIVAIPIMGANYFQAIGKAKIAMLLSLLRQVLVLIPIIIILSKIGGLTGIWAAQPTSDVITTLLIGILIVREFKNDKERLS</sequence>
<reference evidence="1" key="1">
    <citation type="submission" date="2017-10" db="EMBL/GenBank/DDBJ databases">
        <title>Genome sequence of cellulolytic Lachnospiraceae bacterium XHS1971 isolated from hotspring sediment.</title>
        <authorList>
            <person name="Vasudevan G."/>
            <person name="Joshi A.J."/>
            <person name="Hivarkar S."/>
            <person name="Lanjekar V.B."/>
            <person name="Dhakephalkar P.K."/>
            <person name="Dagar S."/>
        </authorList>
    </citation>
    <scope>NUCLEOTIDE SEQUENCE</scope>
    <source>
        <strain evidence="1">XHS1971</strain>
    </source>
</reference>
<evidence type="ECO:0000313" key="1">
    <source>
        <dbReference type="EMBL" id="PHV71935.1"/>
    </source>
</evidence>
<proteinExistence type="predicted"/>
<dbReference type="EMBL" id="PEDL01000001">
    <property type="protein sequence ID" value="PHV71935.1"/>
    <property type="molecule type" value="Genomic_DNA"/>
</dbReference>
<protein>
    <submittedName>
        <fullName evidence="1">MATE family efflux transporter</fullName>
    </submittedName>
</protein>
<dbReference type="Proteomes" id="UP000224460">
    <property type="component" value="Unassembled WGS sequence"/>
</dbReference>
<gene>
    <name evidence="1" type="ORF">CS063_00205</name>
</gene>
<comment type="caution">
    <text evidence="1">The sequence shown here is derived from an EMBL/GenBank/DDBJ whole genome shotgun (WGS) entry which is preliminary data.</text>
</comment>
<accession>A0AC61DGF6</accession>